<evidence type="ECO:0000256" key="4">
    <source>
        <dbReference type="SAM" id="MobiDB-lite"/>
    </source>
</evidence>
<dbReference type="InterPro" id="IPR030456">
    <property type="entry name" value="TF_fork_head_CS_2"/>
</dbReference>
<dbReference type="GO" id="GO:0005634">
    <property type="term" value="C:nucleus"/>
    <property type="evidence" value="ECO:0007669"/>
    <property type="project" value="UniProtKB-SubCell"/>
</dbReference>
<keyword evidence="7" id="KW-1185">Reference proteome</keyword>
<evidence type="ECO:0000256" key="3">
    <source>
        <dbReference type="PROSITE-ProRule" id="PRU00089"/>
    </source>
</evidence>
<comment type="subcellular location">
    <subcellularLocation>
        <location evidence="3">Nucleus</location>
    </subcellularLocation>
</comment>
<dbReference type="InterPro" id="IPR001766">
    <property type="entry name" value="Fork_head_dom"/>
</dbReference>
<name>A0A0L0GEZ6_9EUKA</name>
<dbReference type="InterPro" id="IPR036388">
    <property type="entry name" value="WH-like_DNA-bd_sf"/>
</dbReference>
<feature type="compositionally biased region" description="Polar residues" evidence="4">
    <location>
        <begin position="607"/>
        <end position="635"/>
    </location>
</feature>
<feature type="compositionally biased region" description="Basic and acidic residues" evidence="4">
    <location>
        <begin position="397"/>
        <end position="410"/>
    </location>
</feature>
<feature type="region of interest" description="Disordered" evidence="4">
    <location>
        <begin position="483"/>
        <end position="504"/>
    </location>
</feature>
<keyword evidence="1 3" id="KW-0238">DNA-binding</keyword>
<sequence>MNTEENDTEAWIRMITSKPNQSCTLGGVGVTMANSDAYNNAPGALMPGHNQLVAINESSDTVFNGEGHRRKIRRNSLPSNSVQFSPYWNAGRSHQPLQNFMHVQADDTFDRSIDANNELVQRTRSGTIQSSESYSYFNTLNHPPESQALSKGGAHRQSTGQLASNGRAPVRQQFSDSQHLHQQLSDFKNNRHILGMNNENYLCSYVGDNTLIGGDMDYYSNLQSYNSQRNGFVVNSGGFEQQNQNELSKLLNSMPYANGMDSRAGLSPQIFGAQQQILNHQPPMPQVPVPQVAEKQPHSYASLIGMAILNSKDLRVTLSEIYTWINENFPFFKKEKSGSWQSSVRHNLTFNESFVKKVVTTADGKRNYWTVDPESRHYFSDQGEYIRHRGRRNKAAAAKDKSAKEKTAKEKKVKAKTGTKVVVLEKKAKGVHLDGDKTVLKSHIIKSVHSEVGIDEAVQVKTKQSRLRKSMELSLPYSGLSSLEELSTSKGKRHRANPDPTPTAVVRTQSLGSISNSQPSTEFSVLQGNARLSMLQGKPVLPTLYSGLHLNDTALTRMPGNRCSMPLTTEVSQSDRRASAPDVQEQLVFDDMVQELSLGEKGYENSFPITPNVESFDISSDTQRQGSDGHQSQMKPMNPGEDPNYTWLSTMSASQKQEVPLLKYEPLSMNPEAQSVHMNTPTSNLNPRLTPSQQVGAVEGGLEQLYRDANGFLNSL</sequence>
<evidence type="ECO:0000256" key="2">
    <source>
        <dbReference type="ARBA" id="ARBA00023242"/>
    </source>
</evidence>
<keyword evidence="2 3" id="KW-0539">Nucleus</keyword>
<protein>
    <recommendedName>
        <fullName evidence="5">Fork-head domain-containing protein</fullName>
    </recommendedName>
</protein>
<dbReference type="OrthoDB" id="5402974at2759"/>
<dbReference type="GO" id="GO:0000978">
    <property type="term" value="F:RNA polymerase II cis-regulatory region sequence-specific DNA binding"/>
    <property type="evidence" value="ECO:0007669"/>
    <property type="project" value="TreeGrafter"/>
</dbReference>
<dbReference type="STRING" id="667725.A0A0L0GEZ6"/>
<dbReference type="SUPFAM" id="SSF46785">
    <property type="entry name" value="Winged helix' DNA-binding domain"/>
    <property type="match status" value="1"/>
</dbReference>
<dbReference type="PROSITE" id="PS00658">
    <property type="entry name" value="FORK_HEAD_2"/>
    <property type="match status" value="1"/>
</dbReference>
<dbReference type="GO" id="GO:0000981">
    <property type="term" value="F:DNA-binding transcription factor activity, RNA polymerase II-specific"/>
    <property type="evidence" value="ECO:0007669"/>
    <property type="project" value="TreeGrafter"/>
</dbReference>
<dbReference type="PRINTS" id="PR00053">
    <property type="entry name" value="FORKHEAD"/>
</dbReference>
<evidence type="ECO:0000256" key="1">
    <source>
        <dbReference type="ARBA" id="ARBA00023125"/>
    </source>
</evidence>
<dbReference type="Pfam" id="PF00250">
    <property type="entry name" value="Forkhead"/>
    <property type="match status" value="1"/>
</dbReference>
<dbReference type="PANTHER" id="PTHR11829:SF343">
    <property type="entry name" value="FORK-HEAD DOMAIN-CONTAINING PROTEIN"/>
    <property type="match status" value="1"/>
</dbReference>
<organism evidence="6 7">
    <name type="scientific">Sphaeroforma arctica JP610</name>
    <dbReference type="NCBI Taxonomy" id="667725"/>
    <lineage>
        <taxon>Eukaryota</taxon>
        <taxon>Ichthyosporea</taxon>
        <taxon>Ichthyophonida</taxon>
        <taxon>Sphaeroforma</taxon>
    </lineage>
</organism>
<reference evidence="6 7" key="1">
    <citation type="submission" date="2011-02" db="EMBL/GenBank/DDBJ databases">
        <title>The Genome Sequence of Sphaeroforma arctica JP610.</title>
        <authorList>
            <consortium name="The Broad Institute Genome Sequencing Platform"/>
            <person name="Russ C."/>
            <person name="Cuomo C."/>
            <person name="Young S.K."/>
            <person name="Zeng Q."/>
            <person name="Gargeya S."/>
            <person name="Alvarado L."/>
            <person name="Berlin A."/>
            <person name="Chapman S.B."/>
            <person name="Chen Z."/>
            <person name="Freedman E."/>
            <person name="Gellesch M."/>
            <person name="Goldberg J."/>
            <person name="Griggs A."/>
            <person name="Gujja S."/>
            <person name="Heilman E."/>
            <person name="Heiman D."/>
            <person name="Howarth C."/>
            <person name="Mehta T."/>
            <person name="Neiman D."/>
            <person name="Pearson M."/>
            <person name="Roberts A."/>
            <person name="Saif S."/>
            <person name="Shea T."/>
            <person name="Shenoy N."/>
            <person name="Sisk P."/>
            <person name="Stolte C."/>
            <person name="Sykes S."/>
            <person name="White J."/>
            <person name="Yandava C."/>
            <person name="Burger G."/>
            <person name="Gray M.W."/>
            <person name="Holland P.W.H."/>
            <person name="King N."/>
            <person name="Lang F.B.F."/>
            <person name="Roger A.J."/>
            <person name="Ruiz-Trillo I."/>
            <person name="Haas B."/>
            <person name="Nusbaum C."/>
            <person name="Birren B."/>
        </authorList>
    </citation>
    <scope>NUCLEOTIDE SEQUENCE [LARGE SCALE GENOMIC DNA]</scope>
    <source>
        <strain evidence="6 7">JP610</strain>
    </source>
</reference>
<evidence type="ECO:0000259" key="5">
    <source>
        <dbReference type="PROSITE" id="PS50039"/>
    </source>
</evidence>
<dbReference type="EMBL" id="KQ241604">
    <property type="protein sequence ID" value="KNC87595.1"/>
    <property type="molecule type" value="Genomic_DNA"/>
</dbReference>
<feature type="compositionally biased region" description="Polar residues" evidence="4">
    <location>
        <begin position="172"/>
        <end position="181"/>
    </location>
</feature>
<dbReference type="InterPro" id="IPR050211">
    <property type="entry name" value="FOX_domain-containing"/>
</dbReference>
<dbReference type="GO" id="GO:0030154">
    <property type="term" value="P:cell differentiation"/>
    <property type="evidence" value="ECO:0007669"/>
    <property type="project" value="TreeGrafter"/>
</dbReference>
<feature type="DNA-binding region" description="Fork-head" evidence="3">
    <location>
        <begin position="295"/>
        <end position="390"/>
    </location>
</feature>
<dbReference type="Proteomes" id="UP000054560">
    <property type="component" value="Unassembled WGS sequence"/>
</dbReference>
<dbReference type="AlphaFoldDB" id="A0A0L0GEZ6"/>
<feature type="domain" description="Fork-head" evidence="5">
    <location>
        <begin position="295"/>
        <end position="390"/>
    </location>
</feature>
<dbReference type="PANTHER" id="PTHR11829">
    <property type="entry name" value="FORKHEAD BOX PROTEIN"/>
    <property type="match status" value="1"/>
</dbReference>
<evidence type="ECO:0000313" key="7">
    <source>
        <dbReference type="Proteomes" id="UP000054560"/>
    </source>
</evidence>
<dbReference type="PROSITE" id="PS50039">
    <property type="entry name" value="FORK_HEAD_3"/>
    <property type="match status" value="1"/>
</dbReference>
<dbReference type="GeneID" id="25900800"/>
<evidence type="ECO:0000313" key="6">
    <source>
        <dbReference type="EMBL" id="KNC87595.1"/>
    </source>
</evidence>
<dbReference type="eggNOG" id="KOG2294">
    <property type="taxonomic scope" value="Eukaryota"/>
</dbReference>
<dbReference type="RefSeq" id="XP_014161497.1">
    <property type="nucleotide sequence ID" value="XM_014306022.1"/>
</dbReference>
<dbReference type="InterPro" id="IPR036390">
    <property type="entry name" value="WH_DNA-bd_sf"/>
</dbReference>
<feature type="region of interest" description="Disordered" evidence="4">
    <location>
        <begin position="138"/>
        <end position="181"/>
    </location>
</feature>
<proteinExistence type="predicted"/>
<accession>A0A0L0GEZ6</accession>
<dbReference type="GO" id="GO:0009653">
    <property type="term" value="P:anatomical structure morphogenesis"/>
    <property type="evidence" value="ECO:0007669"/>
    <property type="project" value="TreeGrafter"/>
</dbReference>
<feature type="region of interest" description="Disordered" evidence="4">
    <location>
        <begin position="393"/>
        <end position="412"/>
    </location>
</feature>
<gene>
    <name evidence="6" type="ORF">SARC_00296</name>
</gene>
<feature type="region of interest" description="Disordered" evidence="4">
    <location>
        <begin position="603"/>
        <end position="644"/>
    </location>
</feature>
<dbReference type="Gene3D" id="1.10.10.10">
    <property type="entry name" value="Winged helix-like DNA-binding domain superfamily/Winged helix DNA-binding domain"/>
    <property type="match status" value="1"/>
</dbReference>
<dbReference type="SMART" id="SM00339">
    <property type="entry name" value="FH"/>
    <property type="match status" value="1"/>
</dbReference>